<evidence type="ECO:0000313" key="1">
    <source>
        <dbReference type="EMBL" id="NVO66042.1"/>
    </source>
</evidence>
<sequence>MGKAEKYFEAYIERIRPAFEGMDRETAHAVASALLGFKFGLYGNAVTRADTALELLSTGKAPEALSVAMRVLRTRAANLKATIVVSADLPVFFPDDREYLALDLPADLVEDPQSYTLDNALLLLYAVGLIASPDDEQALDEHRGFPLQILNSYRKALDL</sequence>
<protein>
    <submittedName>
        <fullName evidence="1">Uncharacterized protein</fullName>
    </submittedName>
</protein>
<dbReference type="Proteomes" id="UP000570823">
    <property type="component" value="Unassembled WGS sequence"/>
</dbReference>
<dbReference type="RefSeq" id="WP_176787643.1">
    <property type="nucleotide sequence ID" value="NZ_JABXWR010000001.1"/>
</dbReference>
<gene>
    <name evidence="1" type="ORF">HWN36_01630</name>
</gene>
<comment type="caution">
    <text evidence="1">The sequence shown here is derived from an EMBL/GenBank/DDBJ whole genome shotgun (WGS) entry which is preliminary data.</text>
</comment>
<keyword evidence="2" id="KW-1185">Reference proteome</keyword>
<reference evidence="1 2" key="1">
    <citation type="submission" date="2020-06" db="EMBL/GenBank/DDBJ databases">
        <title>Methanofollis fontis sp. nov., a methanogen isolated from marine sediments near a cold seep at Four-Way Closure Ridge offshore southwestern Taiwan.</title>
        <authorList>
            <person name="Chen S.-C."/>
            <person name="Teng N.-H."/>
            <person name="Lin Y.-S."/>
            <person name="Lai M.-C."/>
            <person name="Chen H.-H."/>
            <person name="Wang C.-C."/>
        </authorList>
    </citation>
    <scope>NUCLEOTIDE SEQUENCE [LARGE SCALE GENOMIC DNA]</scope>
    <source>
        <strain evidence="1 2">DSM 2702</strain>
    </source>
</reference>
<organism evidence="1 2">
    <name type="scientific">Methanofollis tationis</name>
    <dbReference type="NCBI Taxonomy" id="81417"/>
    <lineage>
        <taxon>Archaea</taxon>
        <taxon>Methanobacteriati</taxon>
        <taxon>Methanobacteriota</taxon>
        <taxon>Stenosarchaea group</taxon>
        <taxon>Methanomicrobia</taxon>
        <taxon>Methanomicrobiales</taxon>
        <taxon>Methanomicrobiaceae</taxon>
        <taxon>Methanofollis</taxon>
    </lineage>
</organism>
<dbReference type="AlphaFoldDB" id="A0A7K4HLJ6"/>
<dbReference type="OrthoDB" id="106492at2157"/>
<dbReference type="EMBL" id="JABXWR010000001">
    <property type="protein sequence ID" value="NVO66042.1"/>
    <property type="molecule type" value="Genomic_DNA"/>
</dbReference>
<evidence type="ECO:0000313" key="2">
    <source>
        <dbReference type="Proteomes" id="UP000570823"/>
    </source>
</evidence>
<name>A0A7K4HLJ6_9EURY</name>
<accession>A0A7K4HLJ6</accession>
<proteinExistence type="predicted"/>